<dbReference type="RefSeq" id="WP_192010352.1">
    <property type="nucleotide sequence ID" value="NZ_JACYTQ010000003.1"/>
</dbReference>
<proteinExistence type="predicted"/>
<protein>
    <submittedName>
        <fullName evidence="2">Fibrobacter succinogenes major paralogous domain-containing protein</fullName>
    </submittedName>
</protein>
<dbReference type="Pfam" id="PF09603">
    <property type="entry name" value="Fib_succ_major"/>
    <property type="match status" value="1"/>
</dbReference>
<dbReference type="EMBL" id="JACYTQ010000003">
    <property type="protein sequence ID" value="MBD8489483.1"/>
    <property type="molecule type" value="Genomic_DNA"/>
</dbReference>
<dbReference type="Proteomes" id="UP000647133">
    <property type="component" value="Unassembled WGS sequence"/>
</dbReference>
<keyword evidence="3" id="KW-1185">Reference proteome</keyword>
<evidence type="ECO:0000259" key="1">
    <source>
        <dbReference type="Pfam" id="PF09603"/>
    </source>
</evidence>
<sequence length="577" mass="65822">MNKPILLALPIYLFTKWVSKETEDFKLGVNSFMADIVAHFYSTYRFILKAIFFAWKSSFSKTITMHIADKTSVQKYPLRYNLNNFTKTCGFKHPNKKQNIFWKGTSLDLKGSCYSLNKNLKIHITATPMKNSIYYLSLLFLLATGCVQENLEAPKMGMVSFSEVTFEHFGNISPKGRIAADSEWKHILTTFATMLITNKATGQEYTLEYNPSDFTEAYQIQLPYGEYTVYSRVEGLDYASFMPFTISGEFTLDETSLDISLQGSTEYGLVTVKNEFVQSANLRGDQYGMQISDDGEVLYLYVKAGLSPTLTIYENFNGQAFQKKLDIVANNHYHFYLKLTEVQGTVNFIELAIGPFEYHEGFLEIGETSCNSERYDYVYDIAYLYDIEGNRYPIVEIGDQVWMSRDLRTKTYANGDPIINEGNNTSNLGYTWYSAVDNRNICPCNWHVPSNEDWLKLERFLGLPEDEEGIGLPGVRGKDERIGAKLANPGQWYYRTEYYYYFTNETGFFANSNVQSGMDAFYLSTDIEISKTDPEEDGVLVRNISHRAVGIGLFGAQTDDQRNFGKGSLVGVRCVKD</sequence>
<reference evidence="2 3" key="1">
    <citation type="submission" date="2020-09" db="EMBL/GenBank/DDBJ databases">
        <title>Echinicola sp. CAU 1574 isolated from sand of Sido Beach.</title>
        <authorList>
            <person name="Kim W."/>
        </authorList>
    </citation>
    <scope>NUCLEOTIDE SEQUENCE [LARGE SCALE GENOMIC DNA]</scope>
    <source>
        <strain evidence="2 3">CAU 1574</strain>
    </source>
</reference>
<accession>A0ABR9ANN8</accession>
<feature type="domain" description="Fibrobacter succinogenes major paralogous" evidence="1">
    <location>
        <begin position="395"/>
        <end position="513"/>
    </location>
</feature>
<name>A0ABR9ANN8_9BACT</name>
<organism evidence="2 3">
    <name type="scientific">Echinicola arenosa</name>
    <dbReference type="NCBI Taxonomy" id="2774144"/>
    <lineage>
        <taxon>Bacteria</taxon>
        <taxon>Pseudomonadati</taxon>
        <taxon>Bacteroidota</taxon>
        <taxon>Cytophagia</taxon>
        <taxon>Cytophagales</taxon>
        <taxon>Cyclobacteriaceae</taxon>
        <taxon>Echinicola</taxon>
    </lineage>
</organism>
<dbReference type="NCBIfam" id="TIGR02145">
    <property type="entry name" value="Fib_succ_major"/>
    <property type="match status" value="1"/>
</dbReference>
<gene>
    <name evidence="2" type="ORF">IFO69_12075</name>
</gene>
<comment type="caution">
    <text evidence="2">The sequence shown here is derived from an EMBL/GenBank/DDBJ whole genome shotgun (WGS) entry which is preliminary data.</text>
</comment>
<dbReference type="InterPro" id="IPR011871">
    <property type="entry name" value="Fib_succ_major"/>
</dbReference>
<evidence type="ECO:0000313" key="3">
    <source>
        <dbReference type="Proteomes" id="UP000647133"/>
    </source>
</evidence>
<evidence type="ECO:0000313" key="2">
    <source>
        <dbReference type="EMBL" id="MBD8489483.1"/>
    </source>
</evidence>